<dbReference type="InterPro" id="IPR041657">
    <property type="entry name" value="HTH_17"/>
</dbReference>
<dbReference type="EMBL" id="JAKGSG010000010">
    <property type="protein sequence ID" value="MCF4119863.1"/>
    <property type="molecule type" value="Genomic_DNA"/>
</dbReference>
<dbReference type="Proteomes" id="UP001165405">
    <property type="component" value="Unassembled WGS sequence"/>
</dbReference>
<comment type="caution">
    <text evidence="3">The sequence shown here is derived from an EMBL/GenBank/DDBJ whole genome shotgun (WGS) entry which is preliminary data.</text>
</comment>
<evidence type="ECO:0000259" key="2">
    <source>
        <dbReference type="Pfam" id="PF12728"/>
    </source>
</evidence>
<feature type="compositionally biased region" description="Basic and acidic residues" evidence="1">
    <location>
        <begin position="65"/>
        <end position="80"/>
    </location>
</feature>
<dbReference type="RefSeq" id="WP_236087576.1">
    <property type="nucleotide sequence ID" value="NZ_JAKGSG010000010.1"/>
</dbReference>
<reference evidence="3" key="1">
    <citation type="submission" date="2022-01" db="EMBL/GenBank/DDBJ databases">
        <title>Antribacter sp. nov., isolated from Guizhou of China.</title>
        <authorList>
            <person name="Chengliang C."/>
            <person name="Ya Z."/>
        </authorList>
    </citation>
    <scope>NUCLEOTIDE SEQUENCE</scope>
    <source>
        <strain evidence="3">KLBMP 9083</strain>
    </source>
</reference>
<dbReference type="AlphaFoldDB" id="A0AA41U5B9"/>
<dbReference type="Pfam" id="PF12728">
    <property type="entry name" value="HTH_17"/>
    <property type="match status" value="1"/>
</dbReference>
<gene>
    <name evidence="3" type="ORF">L1785_02620</name>
</gene>
<accession>A0AA41U5B9</accession>
<dbReference type="Gene3D" id="1.10.10.10">
    <property type="entry name" value="Winged helix-like DNA-binding domain superfamily/Winged helix DNA-binding domain"/>
    <property type="match status" value="1"/>
</dbReference>
<feature type="domain" description="Helix-turn-helix" evidence="2">
    <location>
        <begin position="18"/>
        <end position="66"/>
    </location>
</feature>
<keyword evidence="4" id="KW-1185">Reference proteome</keyword>
<evidence type="ECO:0000313" key="4">
    <source>
        <dbReference type="Proteomes" id="UP001165405"/>
    </source>
</evidence>
<feature type="region of interest" description="Disordered" evidence="1">
    <location>
        <begin position="65"/>
        <end position="86"/>
    </location>
</feature>
<name>A0AA41U5B9_9MICO</name>
<organism evidence="3 4">
    <name type="scientific">Antribacter soli</name>
    <dbReference type="NCBI Taxonomy" id="2910976"/>
    <lineage>
        <taxon>Bacteria</taxon>
        <taxon>Bacillati</taxon>
        <taxon>Actinomycetota</taxon>
        <taxon>Actinomycetes</taxon>
        <taxon>Micrococcales</taxon>
        <taxon>Promicromonosporaceae</taxon>
        <taxon>Antribacter</taxon>
    </lineage>
</organism>
<dbReference type="InterPro" id="IPR036388">
    <property type="entry name" value="WH-like_DNA-bd_sf"/>
</dbReference>
<evidence type="ECO:0000313" key="3">
    <source>
        <dbReference type="EMBL" id="MCF4119863.1"/>
    </source>
</evidence>
<evidence type="ECO:0000256" key="1">
    <source>
        <dbReference type="SAM" id="MobiDB-lite"/>
    </source>
</evidence>
<sequence length="86" mass="9885">MEARDENPKALSHTPMWTVDELCAKLHTTPRVIHAWRRRGTAPKAYKIGRHLLFEESDVLEWLRSHESTSTDDDARRADDDGGSGW</sequence>
<dbReference type="InterPro" id="IPR009061">
    <property type="entry name" value="DNA-bd_dom_put_sf"/>
</dbReference>
<dbReference type="SUPFAM" id="SSF46955">
    <property type="entry name" value="Putative DNA-binding domain"/>
    <property type="match status" value="1"/>
</dbReference>
<proteinExistence type="predicted"/>
<protein>
    <submittedName>
        <fullName evidence="3">Helix-turn-helix domain-containing protein</fullName>
    </submittedName>
</protein>